<evidence type="ECO:0000256" key="1">
    <source>
        <dbReference type="ARBA" id="ARBA00008635"/>
    </source>
</evidence>
<dbReference type="RefSeq" id="WP_155618875.1">
    <property type="nucleotide sequence ID" value="NZ_WOAA01000026.1"/>
</dbReference>
<dbReference type="Pfam" id="PF05163">
    <property type="entry name" value="DinB"/>
    <property type="match status" value="1"/>
</dbReference>
<dbReference type="Proteomes" id="UP000435177">
    <property type="component" value="Unassembled WGS sequence"/>
</dbReference>
<dbReference type="InterPro" id="IPR034660">
    <property type="entry name" value="DinB/YfiT-like"/>
</dbReference>
<keyword evidence="4" id="KW-1185">Reference proteome</keyword>
<dbReference type="EMBL" id="WOAA01000026">
    <property type="protein sequence ID" value="MUG68385.1"/>
    <property type="molecule type" value="Genomic_DNA"/>
</dbReference>
<reference evidence="3 4" key="1">
    <citation type="submission" date="2019-11" db="EMBL/GenBank/DDBJ databases">
        <title>Draft genome sequences of five Paenibacillus species of dairy origin.</title>
        <authorList>
            <person name="Olajide A.M."/>
            <person name="Chen S."/>
            <person name="Lapointe G."/>
        </authorList>
    </citation>
    <scope>NUCLEOTIDE SEQUENCE [LARGE SCALE GENOMIC DNA]</scope>
    <source>
        <strain evidence="3 4">3CS1</strain>
    </source>
</reference>
<dbReference type="SUPFAM" id="SSF109854">
    <property type="entry name" value="DinB/YfiT-like putative metalloenzymes"/>
    <property type="match status" value="1"/>
</dbReference>
<keyword evidence="2" id="KW-0479">Metal-binding</keyword>
<comment type="caution">
    <text evidence="3">The sequence shown here is derived from an EMBL/GenBank/DDBJ whole genome shotgun (WGS) entry which is preliminary data.</text>
</comment>
<dbReference type="InterPro" id="IPR007837">
    <property type="entry name" value="DinB"/>
</dbReference>
<comment type="similarity">
    <text evidence="1">Belongs to the DinB family.</text>
</comment>
<evidence type="ECO:0000313" key="3">
    <source>
        <dbReference type="EMBL" id="MUG68385.1"/>
    </source>
</evidence>
<name>A0ABW9T4Z3_9BACL</name>
<proteinExistence type="inferred from homology"/>
<sequence length="157" mass="18314">MNVFKIQYESVRRTRELLFRYCESMSPTDYVKEVEVLGGDSIRSLHAHVADCYRLWLGNRALGKLLPRVHPDFVGNVQEMRQLFQEVDVLVDEFLNHFGDKWAPIVRTSWENDSVALTGTWLFTHTITHEFHHRGQIVKLGRILGYIPPNLKLALPR</sequence>
<protein>
    <submittedName>
        <fullName evidence="3">Damage-inducible protein DinB</fullName>
    </submittedName>
</protein>
<dbReference type="Gene3D" id="1.20.120.450">
    <property type="entry name" value="dinb family like domain"/>
    <property type="match status" value="1"/>
</dbReference>
<dbReference type="PANTHER" id="PTHR37302:SF3">
    <property type="entry name" value="DAMAGE-INDUCIBLE PROTEIN DINB"/>
    <property type="match status" value="1"/>
</dbReference>
<dbReference type="PANTHER" id="PTHR37302">
    <property type="entry name" value="SLR1116 PROTEIN"/>
    <property type="match status" value="1"/>
</dbReference>
<gene>
    <name evidence="3" type="ORF">GNP94_20640</name>
</gene>
<evidence type="ECO:0000256" key="2">
    <source>
        <dbReference type="ARBA" id="ARBA00022723"/>
    </source>
</evidence>
<organism evidence="3 4">
    <name type="scientific">Paenibacillus campinasensis</name>
    <dbReference type="NCBI Taxonomy" id="66347"/>
    <lineage>
        <taxon>Bacteria</taxon>
        <taxon>Bacillati</taxon>
        <taxon>Bacillota</taxon>
        <taxon>Bacilli</taxon>
        <taxon>Bacillales</taxon>
        <taxon>Paenibacillaceae</taxon>
        <taxon>Paenibacillus</taxon>
    </lineage>
</organism>
<accession>A0ABW9T4Z3</accession>
<evidence type="ECO:0000313" key="4">
    <source>
        <dbReference type="Proteomes" id="UP000435177"/>
    </source>
</evidence>